<accession>A0A4P9WYB7</accession>
<name>A0A4P9WYB7_9FUNG</name>
<feature type="domain" description="Domain of unknown function at the cortex 1" evidence="1">
    <location>
        <begin position="1"/>
        <end position="262"/>
    </location>
</feature>
<dbReference type="PANTHER" id="PTHR34826:SF2">
    <property type="entry name" value="UPF0590 PROTEIN C409.17C"/>
    <property type="match status" value="1"/>
</dbReference>
<evidence type="ECO:0000259" key="1">
    <source>
        <dbReference type="Pfam" id="PF08588"/>
    </source>
</evidence>
<dbReference type="Pfam" id="PF08588">
    <property type="entry name" value="Duc1"/>
    <property type="match status" value="1"/>
</dbReference>
<gene>
    <name evidence="2" type="ORF">CAUPRSCDRAFT_3179</name>
</gene>
<dbReference type="InterPro" id="IPR013897">
    <property type="entry name" value="Duc1"/>
</dbReference>
<organism evidence="2 3">
    <name type="scientific">Caulochytrium protostelioides</name>
    <dbReference type="NCBI Taxonomy" id="1555241"/>
    <lineage>
        <taxon>Eukaryota</taxon>
        <taxon>Fungi</taxon>
        <taxon>Fungi incertae sedis</taxon>
        <taxon>Chytridiomycota</taxon>
        <taxon>Chytridiomycota incertae sedis</taxon>
        <taxon>Chytridiomycetes</taxon>
        <taxon>Caulochytriales</taxon>
        <taxon>Caulochytriaceae</taxon>
        <taxon>Caulochytrium</taxon>
    </lineage>
</organism>
<evidence type="ECO:0000313" key="2">
    <source>
        <dbReference type="EMBL" id="RKO96296.1"/>
    </source>
</evidence>
<proteinExistence type="predicted"/>
<reference evidence="3" key="1">
    <citation type="journal article" date="2018" name="Nat. Microbiol.">
        <title>Leveraging single-cell genomics to expand the fungal tree of life.</title>
        <authorList>
            <person name="Ahrendt S.R."/>
            <person name="Quandt C.A."/>
            <person name="Ciobanu D."/>
            <person name="Clum A."/>
            <person name="Salamov A."/>
            <person name="Andreopoulos B."/>
            <person name="Cheng J.F."/>
            <person name="Woyke T."/>
            <person name="Pelin A."/>
            <person name="Henrissat B."/>
            <person name="Reynolds N.K."/>
            <person name="Benny G.L."/>
            <person name="Smith M.E."/>
            <person name="James T.Y."/>
            <person name="Grigoriev I.V."/>
        </authorList>
    </citation>
    <scope>NUCLEOTIDE SEQUENCE [LARGE SCALE GENOMIC DNA]</scope>
    <source>
        <strain evidence="3">ATCC 52028</strain>
    </source>
</reference>
<protein>
    <submittedName>
        <fullName evidence="2">DUF1769-domain-containing protein</fullName>
    </submittedName>
</protein>
<dbReference type="Proteomes" id="UP000268535">
    <property type="component" value="Unassembled WGS sequence"/>
</dbReference>
<feature type="non-terminal residue" evidence="2">
    <location>
        <position position="263"/>
    </location>
</feature>
<evidence type="ECO:0000313" key="3">
    <source>
        <dbReference type="Proteomes" id="UP000268535"/>
    </source>
</evidence>
<feature type="non-terminal residue" evidence="2">
    <location>
        <position position="1"/>
    </location>
</feature>
<dbReference type="PANTHER" id="PTHR34826">
    <property type="entry name" value="UPF0590 PROTEIN C409.17C"/>
    <property type="match status" value="1"/>
</dbReference>
<dbReference type="EMBL" id="ML010110">
    <property type="protein sequence ID" value="RKO96296.1"/>
    <property type="molecule type" value="Genomic_DNA"/>
</dbReference>
<sequence length="263" mass="29264">LRVRVGPSTQTLATTKVNADDQPHFIDSPHFVGNIVVRVKNFNGKTPDGSAPISDIPYFHDKKRQFSIQVSGRFKQETPIDDVVFGSEFDHKISPPTGAWLAMKLASVIDPALTHDMYAERPWFFSPMLASMNVVAVSPAPGPTMALRTSPASILHAWEWGGERELAENNALLFPAGSAPFGAADIPERRKFFQKHANYKAMAFDPQLVYNLEIFAPFMDFNTFDLSLGMSVNVARYTNNQPIRLICKSKSKNATIFVVEYAL</sequence>
<dbReference type="AlphaFoldDB" id="A0A4P9WYB7"/>